<keyword evidence="2" id="KW-0175">Coiled coil</keyword>
<evidence type="ECO:0000256" key="1">
    <source>
        <dbReference type="ARBA" id="ARBA00005711"/>
    </source>
</evidence>
<dbReference type="EMBL" id="CM035429">
    <property type="protein sequence ID" value="KAH7299973.1"/>
    <property type="molecule type" value="Genomic_DNA"/>
</dbReference>
<evidence type="ECO:0000313" key="6">
    <source>
        <dbReference type="Proteomes" id="UP000825935"/>
    </source>
</evidence>
<feature type="domain" description="Remorin C-terminal" evidence="4">
    <location>
        <begin position="110"/>
        <end position="214"/>
    </location>
</feature>
<comment type="similarity">
    <text evidence="1">Belongs to the remorin family.</text>
</comment>
<dbReference type="InterPro" id="IPR005516">
    <property type="entry name" value="Remorin_C"/>
</dbReference>
<evidence type="ECO:0000313" key="5">
    <source>
        <dbReference type="EMBL" id="KAH7299974.1"/>
    </source>
</evidence>
<sequence length="222" mass="24576">MAEDQQSAEFEGAAEGSKVMESVRSNMEKLPSSEQQTSSSEQMCKLKEDSPQIAQNAPETEAALATPPKSLITLMKDGDGDNDGSPRSVASFGRGSLNRDMVLAKLNQEKSLSLIKAWEENTKAKSLHRYNKKLAKIAAWESAKKAKAEAELKALEERLERKKAECIERMKNEIAAVHMRAEEEKALADSHHGEELLKAEETAAKYRASGSLPKRYPFCCTF</sequence>
<dbReference type="AlphaFoldDB" id="A0A8T2RW74"/>
<accession>A0A8T2RW74</accession>
<feature type="compositionally biased region" description="Low complexity" evidence="3">
    <location>
        <begin position="32"/>
        <end position="42"/>
    </location>
</feature>
<proteinExistence type="inferred from homology"/>
<keyword evidence="6" id="KW-1185">Reference proteome</keyword>
<gene>
    <name evidence="5" type="ORF">KP509_24G038800</name>
</gene>
<comment type="caution">
    <text evidence="5">The sequence shown here is derived from an EMBL/GenBank/DDBJ whole genome shotgun (WGS) entry which is preliminary data.</text>
</comment>
<evidence type="ECO:0000256" key="3">
    <source>
        <dbReference type="SAM" id="MobiDB-lite"/>
    </source>
</evidence>
<dbReference type="OrthoDB" id="684343at2759"/>
<feature type="compositionally biased region" description="Low complexity" evidence="3">
    <location>
        <begin position="57"/>
        <end position="68"/>
    </location>
</feature>
<dbReference type="EMBL" id="CM035429">
    <property type="protein sequence ID" value="KAH7299974.1"/>
    <property type="molecule type" value="Genomic_DNA"/>
</dbReference>
<dbReference type="PANTHER" id="PTHR31775">
    <property type="entry name" value="OS02G0117200 PROTEIN"/>
    <property type="match status" value="1"/>
</dbReference>
<evidence type="ECO:0000259" key="4">
    <source>
        <dbReference type="Pfam" id="PF03763"/>
    </source>
</evidence>
<dbReference type="OMA" id="CEDAIIS"/>
<dbReference type="Pfam" id="PF03763">
    <property type="entry name" value="Remorin_C"/>
    <property type="match status" value="1"/>
</dbReference>
<evidence type="ECO:0000256" key="2">
    <source>
        <dbReference type="SAM" id="Coils"/>
    </source>
</evidence>
<protein>
    <recommendedName>
        <fullName evidence="4">Remorin C-terminal domain-containing protein</fullName>
    </recommendedName>
</protein>
<feature type="coiled-coil region" evidence="2">
    <location>
        <begin position="138"/>
        <end position="187"/>
    </location>
</feature>
<dbReference type="Proteomes" id="UP000825935">
    <property type="component" value="Chromosome 24"/>
</dbReference>
<organism evidence="5 6">
    <name type="scientific">Ceratopteris richardii</name>
    <name type="common">Triangle waterfern</name>
    <dbReference type="NCBI Taxonomy" id="49495"/>
    <lineage>
        <taxon>Eukaryota</taxon>
        <taxon>Viridiplantae</taxon>
        <taxon>Streptophyta</taxon>
        <taxon>Embryophyta</taxon>
        <taxon>Tracheophyta</taxon>
        <taxon>Polypodiopsida</taxon>
        <taxon>Polypodiidae</taxon>
        <taxon>Polypodiales</taxon>
        <taxon>Pteridineae</taxon>
        <taxon>Pteridaceae</taxon>
        <taxon>Parkerioideae</taxon>
        <taxon>Ceratopteris</taxon>
    </lineage>
</organism>
<dbReference type="PANTHER" id="PTHR31775:SF5">
    <property type="entry name" value="REMORIN 1.4"/>
    <property type="match status" value="1"/>
</dbReference>
<feature type="region of interest" description="Disordered" evidence="3">
    <location>
        <begin position="1"/>
        <end position="93"/>
    </location>
</feature>
<reference evidence="5" key="1">
    <citation type="submission" date="2021-08" db="EMBL/GenBank/DDBJ databases">
        <title>WGS assembly of Ceratopteris richardii.</title>
        <authorList>
            <person name="Marchant D.B."/>
            <person name="Chen G."/>
            <person name="Jenkins J."/>
            <person name="Shu S."/>
            <person name="Leebens-Mack J."/>
            <person name="Grimwood J."/>
            <person name="Schmutz J."/>
            <person name="Soltis P."/>
            <person name="Soltis D."/>
            <person name="Chen Z.-H."/>
        </authorList>
    </citation>
    <scope>NUCLEOTIDE SEQUENCE</scope>
    <source>
        <strain evidence="5">Whitten #5841</strain>
        <tissue evidence="5">Leaf</tissue>
    </source>
</reference>
<name>A0A8T2RW74_CERRI</name>